<feature type="region of interest" description="Disordered" evidence="1">
    <location>
        <begin position="303"/>
        <end position="345"/>
    </location>
</feature>
<comment type="caution">
    <text evidence="2">The sequence shown here is derived from an EMBL/GenBank/DDBJ whole genome shotgun (WGS) entry which is preliminary data.</text>
</comment>
<feature type="compositionally biased region" description="Basic and acidic residues" evidence="1">
    <location>
        <begin position="326"/>
        <end position="335"/>
    </location>
</feature>
<organism evidence="2 3">
    <name type="scientific">Leishmania shawi</name>
    <dbReference type="NCBI Taxonomy" id="5680"/>
    <lineage>
        <taxon>Eukaryota</taxon>
        <taxon>Discoba</taxon>
        <taxon>Euglenozoa</taxon>
        <taxon>Kinetoplastea</taxon>
        <taxon>Metakinetoplastina</taxon>
        <taxon>Trypanosomatida</taxon>
        <taxon>Trypanosomatidae</taxon>
        <taxon>Leishmaniinae</taxon>
        <taxon>Leishmania</taxon>
        <taxon>Leishmania guyanensis species complex</taxon>
    </lineage>
</organism>
<evidence type="ECO:0008006" key="4">
    <source>
        <dbReference type="Google" id="ProtNLM"/>
    </source>
</evidence>
<dbReference type="Proteomes" id="UP001500493">
    <property type="component" value="Unassembled WGS sequence"/>
</dbReference>
<dbReference type="EMBL" id="JBAMZJ010000001">
    <property type="protein sequence ID" value="KAL0531818.1"/>
    <property type="molecule type" value="Genomic_DNA"/>
</dbReference>
<gene>
    <name evidence="2" type="ORF">Q4I32_000321</name>
</gene>
<evidence type="ECO:0000313" key="3">
    <source>
        <dbReference type="Proteomes" id="UP001500493"/>
    </source>
</evidence>
<dbReference type="AlphaFoldDB" id="A0AAW3CBI0"/>
<sequence length="345" mass="38423">MPTKPINAVCTMATRECVAELALFHRALRTFHPTLPLHLGCSSEVRDAAEAATDATAPLRALRDDAHVRWVPCLDQYGPVISRTEMERQRGVWYPARHTDFMMEKANLMELAMMTTKASTPTVAFLDCDITLLRELPCVPAAAAVSLSPHWIREADEAVFGAFNGGYVVASTPEVLWEWRRATQTSRYFDQASLEHVAAIFERRALLHQLPPQHNYGFWRLLQPRCGSVVDEAKRFSIAPAPPSGSGQQPAATVVHYDGAPLCSVHAHFFAPNPPRDVRLFCAVLRRWLGRCRPACAAALAPPGGRWPAPVPRAPAGDPPRSAQNNRKERREASTHRRRSDKPRH</sequence>
<accession>A0AAW3CBI0</accession>
<evidence type="ECO:0000313" key="2">
    <source>
        <dbReference type="EMBL" id="KAL0531818.1"/>
    </source>
</evidence>
<name>A0AAW3CBI0_9TRYP</name>
<protein>
    <recommendedName>
        <fullName evidence="4">Nucleotide-diphospho-sugar transferase domain-containing protein</fullName>
    </recommendedName>
</protein>
<proteinExistence type="predicted"/>
<reference evidence="2" key="1">
    <citation type="submission" date="2024-02" db="EMBL/GenBank/DDBJ databases">
        <title>FIRST GENOME SEQUENCES OF Leishmania (Viannia) shawi, Leishmania (Viannia) lindenbergi AND Leishmania (Viannia) utingensis.</title>
        <authorList>
            <person name="Resadore F."/>
            <person name="Custodio M.G.F."/>
            <person name="Boite M.C."/>
            <person name="Cupolillo E."/>
            <person name="Ferreira G.E.M."/>
        </authorList>
    </citation>
    <scope>NUCLEOTIDE SEQUENCE</scope>
    <source>
        <strain evidence="2">MHOM/BR/2013/18 LTA MLF</strain>
    </source>
</reference>
<evidence type="ECO:0000256" key="1">
    <source>
        <dbReference type="SAM" id="MobiDB-lite"/>
    </source>
</evidence>
<feature type="compositionally biased region" description="Basic residues" evidence="1">
    <location>
        <begin position="336"/>
        <end position="345"/>
    </location>
</feature>